<feature type="region of interest" description="Disordered" evidence="1">
    <location>
        <begin position="1"/>
        <end position="25"/>
    </location>
</feature>
<dbReference type="EMBL" id="CP144699">
    <property type="protein sequence ID" value="WVZ21167.1"/>
    <property type="molecule type" value="Genomic_DNA"/>
</dbReference>
<proteinExistence type="predicted"/>
<name>A0AAQ3S8A0_VIGMU</name>
<evidence type="ECO:0000313" key="3">
    <source>
        <dbReference type="Proteomes" id="UP001374535"/>
    </source>
</evidence>
<protein>
    <submittedName>
        <fullName evidence="2">Uncharacterized protein</fullName>
    </submittedName>
</protein>
<dbReference type="AlphaFoldDB" id="A0AAQ3S8A0"/>
<keyword evidence="3" id="KW-1185">Reference proteome</keyword>
<organism evidence="2 3">
    <name type="scientific">Vigna mungo</name>
    <name type="common">Black gram</name>
    <name type="synonym">Phaseolus mungo</name>
    <dbReference type="NCBI Taxonomy" id="3915"/>
    <lineage>
        <taxon>Eukaryota</taxon>
        <taxon>Viridiplantae</taxon>
        <taxon>Streptophyta</taxon>
        <taxon>Embryophyta</taxon>
        <taxon>Tracheophyta</taxon>
        <taxon>Spermatophyta</taxon>
        <taxon>Magnoliopsida</taxon>
        <taxon>eudicotyledons</taxon>
        <taxon>Gunneridae</taxon>
        <taxon>Pentapetalae</taxon>
        <taxon>rosids</taxon>
        <taxon>fabids</taxon>
        <taxon>Fabales</taxon>
        <taxon>Fabaceae</taxon>
        <taxon>Papilionoideae</taxon>
        <taxon>50 kb inversion clade</taxon>
        <taxon>NPAAA clade</taxon>
        <taxon>indigoferoid/millettioid clade</taxon>
        <taxon>Phaseoleae</taxon>
        <taxon>Vigna</taxon>
    </lineage>
</organism>
<gene>
    <name evidence="2" type="ORF">V8G54_008489</name>
</gene>
<reference evidence="2 3" key="1">
    <citation type="journal article" date="2023" name="Life. Sci Alliance">
        <title>Evolutionary insights into 3D genome organization and epigenetic landscape of Vigna mungo.</title>
        <authorList>
            <person name="Junaid A."/>
            <person name="Singh B."/>
            <person name="Bhatia S."/>
        </authorList>
    </citation>
    <scope>NUCLEOTIDE SEQUENCE [LARGE SCALE GENOMIC DNA]</scope>
    <source>
        <strain evidence="2">Urdbean</strain>
    </source>
</reference>
<evidence type="ECO:0000313" key="2">
    <source>
        <dbReference type="EMBL" id="WVZ21167.1"/>
    </source>
</evidence>
<dbReference type="Proteomes" id="UP001374535">
    <property type="component" value="Chromosome 2"/>
</dbReference>
<feature type="non-terminal residue" evidence="2">
    <location>
        <position position="1"/>
    </location>
</feature>
<sequence>RGAGQRRPRFQGSERPQDENRRCHRNSKCTQAGENIHRALPHLQFRHQRGVQAGYGEHPEAVFVLYPVIQDLPRRCRPLRLCIFFEAGHHFHFFSLKKKGNAFSFSLLRTMI</sequence>
<accession>A0AAQ3S8A0</accession>
<evidence type="ECO:0000256" key="1">
    <source>
        <dbReference type="SAM" id="MobiDB-lite"/>
    </source>
</evidence>